<proteinExistence type="predicted"/>
<sequence>MGVANEVPLYGKAVRAFDELNIADFSIPDVTLNAFSDVYQVYPGGKAYQVEMGVLSLGCSDMKQSFTGNRTIETTFIPSYLYGYGSLVPGGSDQNRVLGDVSAQPYSSGNLPIDLLDVKIGVISGGSPWAYTDKTGLLGHGNASINYGVTVFASGADPYIYLPHSTCEAIAAELPVTHHPDYGLYFWNTEDKRYSEIVSAPTYLGFTFSKKSLNNANITINIPFSLLNLTLDAPLVDKPTPYFPCMGTNGNYVLGRAFMQAAFVGVNWGPHQGSWFLAQAPGPNIPGTTTVTTINPSDNTVKSSSSDRESSWKGVWKELPATSVSNLSTPTPSEDSGGLSTGAKTGIAIAMAVAATVVAVFAVWWWLQGRRQPMLAAVPKQERNQEQPVYELDNTERTQVYELS</sequence>
<keyword evidence="2" id="KW-1133">Transmembrane helix</keyword>
<reference evidence="3 4" key="1">
    <citation type="submission" date="2014-06" db="EMBL/GenBank/DDBJ databases">
        <title>The Genome of the Aflatoxigenic Filamentous Fungus Aspergillus nomius.</title>
        <authorList>
            <person name="Moore M.G."/>
            <person name="Shannon B.M."/>
            <person name="Brian M.M."/>
        </authorList>
    </citation>
    <scope>NUCLEOTIDE SEQUENCE [LARGE SCALE GENOMIC DNA]</scope>
    <source>
        <strain evidence="3 4">NRRL 13137</strain>
    </source>
</reference>
<dbReference type="STRING" id="1509407.A0A0L1J6N5"/>
<keyword evidence="2" id="KW-0472">Membrane</keyword>
<organism evidence="3 4">
    <name type="scientific">Aspergillus nomiae NRRL (strain ATCC 15546 / NRRL 13137 / CBS 260.88 / M93)</name>
    <dbReference type="NCBI Taxonomy" id="1509407"/>
    <lineage>
        <taxon>Eukaryota</taxon>
        <taxon>Fungi</taxon>
        <taxon>Dikarya</taxon>
        <taxon>Ascomycota</taxon>
        <taxon>Pezizomycotina</taxon>
        <taxon>Eurotiomycetes</taxon>
        <taxon>Eurotiomycetidae</taxon>
        <taxon>Eurotiales</taxon>
        <taxon>Aspergillaceae</taxon>
        <taxon>Aspergillus</taxon>
        <taxon>Aspergillus subgen. Circumdati</taxon>
    </lineage>
</organism>
<dbReference type="RefSeq" id="XP_015408327.1">
    <property type="nucleotide sequence ID" value="XM_015549280.1"/>
</dbReference>
<dbReference type="InterPro" id="IPR021109">
    <property type="entry name" value="Peptidase_aspartic_dom_sf"/>
</dbReference>
<feature type="region of interest" description="Disordered" evidence="1">
    <location>
        <begin position="289"/>
        <end position="312"/>
    </location>
</feature>
<name>A0A0L1J6N5_ASPN3</name>
<evidence type="ECO:0008006" key="5">
    <source>
        <dbReference type="Google" id="ProtNLM"/>
    </source>
</evidence>
<dbReference type="AlphaFoldDB" id="A0A0L1J6N5"/>
<evidence type="ECO:0000313" key="3">
    <source>
        <dbReference type="EMBL" id="KNG87404.1"/>
    </source>
</evidence>
<dbReference type="GeneID" id="26805827"/>
<evidence type="ECO:0000313" key="4">
    <source>
        <dbReference type="Proteomes" id="UP000037505"/>
    </source>
</evidence>
<dbReference type="Proteomes" id="UP000037505">
    <property type="component" value="Unassembled WGS sequence"/>
</dbReference>
<comment type="caution">
    <text evidence="3">The sequence shown here is derived from an EMBL/GenBank/DDBJ whole genome shotgun (WGS) entry which is preliminary data.</text>
</comment>
<dbReference type="Gene3D" id="2.40.70.10">
    <property type="entry name" value="Acid Proteases"/>
    <property type="match status" value="1"/>
</dbReference>
<feature type="compositionally biased region" description="Polar residues" evidence="1">
    <location>
        <begin position="289"/>
        <end position="302"/>
    </location>
</feature>
<dbReference type="SUPFAM" id="SSF50630">
    <property type="entry name" value="Acid proteases"/>
    <property type="match status" value="1"/>
</dbReference>
<keyword evidence="2" id="KW-0812">Transmembrane</keyword>
<protein>
    <recommendedName>
        <fullName evidence="5">Peptidase A1 domain-containing protein</fullName>
    </recommendedName>
</protein>
<accession>A0A0L1J6N5</accession>
<dbReference type="EMBL" id="JNOM01000082">
    <property type="protein sequence ID" value="KNG87404.1"/>
    <property type="molecule type" value="Genomic_DNA"/>
</dbReference>
<gene>
    <name evidence="3" type="ORF">ANOM_004023</name>
</gene>
<evidence type="ECO:0000256" key="2">
    <source>
        <dbReference type="SAM" id="Phobius"/>
    </source>
</evidence>
<dbReference type="OrthoDB" id="4074350at2759"/>
<keyword evidence="4" id="KW-1185">Reference proteome</keyword>
<feature type="transmembrane region" description="Helical" evidence="2">
    <location>
        <begin position="346"/>
        <end position="367"/>
    </location>
</feature>
<evidence type="ECO:0000256" key="1">
    <source>
        <dbReference type="SAM" id="MobiDB-lite"/>
    </source>
</evidence>